<name>A0A9D4Z5J1_ADICA</name>
<protein>
    <recommendedName>
        <fullName evidence="1">Glycoside hydrolase family 19 catalytic domain-containing protein</fullName>
    </recommendedName>
</protein>
<reference evidence="2" key="1">
    <citation type="submission" date="2021-01" db="EMBL/GenBank/DDBJ databases">
        <title>Adiantum capillus-veneris genome.</title>
        <authorList>
            <person name="Fang Y."/>
            <person name="Liao Q."/>
        </authorList>
    </citation>
    <scope>NUCLEOTIDE SEQUENCE</scope>
    <source>
        <strain evidence="2">H3</strain>
        <tissue evidence="2">Leaf</tissue>
    </source>
</reference>
<evidence type="ECO:0000259" key="1">
    <source>
        <dbReference type="Pfam" id="PF00182"/>
    </source>
</evidence>
<dbReference type="GO" id="GO:0016998">
    <property type="term" value="P:cell wall macromolecule catabolic process"/>
    <property type="evidence" value="ECO:0007669"/>
    <property type="project" value="InterPro"/>
</dbReference>
<accession>A0A9D4Z5J1</accession>
<sequence>MFDRELLPACLVRLSSFCKHLQMRRSSEMRALGAVIFVLVALVFVSRASAFNAICLEGKKCEKNLTVAQIFSDQDFEALFPQRNLPVAHAAGFWDYHSFIEAVAMFEPLGFATTGGELVQRTELAAFLAHVAHETTCGWSVAPKGPLAWGLCYKEELSPDSLYCEPSFEYPCVKGISYHGRGALPVYWNYNYGRLGKYLKKDLLHRPDWLASNATLAFQAALATWMLPMKPKQPSCHDVMSGKWVPSKNDTYNAIYPGFGMTINILNGFVECGHGDDIRMVDRISHYLEFLDLLGVGRDNAGPYTGCGLQKMLYTPFDKLSSAGSRVLRNCPLVCLKICVSGDYSTHMLSIHSLRRDHKDKLWRFDMSGANPGYLTITKFYWIAAVTHAAYDTEFPSVELQMSEICIEPSRKMRLRLWMLKWPIQRIRIGLVPTPTTVGVYHDDHEQDFPLDETPSQWRRFGRLYRRSENLREAITEDDLQTTLIKDQS</sequence>
<dbReference type="SUPFAM" id="SSF53955">
    <property type="entry name" value="Lysozyme-like"/>
    <property type="match status" value="1"/>
</dbReference>
<dbReference type="GO" id="GO:0006032">
    <property type="term" value="P:chitin catabolic process"/>
    <property type="evidence" value="ECO:0007669"/>
    <property type="project" value="InterPro"/>
</dbReference>
<gene>
    <name evidence="2" type="ORF">GOP47_0023847</name>
</gene>
<dbReference type="GO" id="GO:0004568">
    <property type="term" value="F:chitinase activity"/>
    <property type="evidence" value="ECO:0007669"/>
    <property type="project" value="InterPro"/>
</dbReference>
<feature type="domain" description="Glycoside hydrolase family 19 catalytic" evidence="1">
    <location>
        <begin position="71"/>
        <end position="300"/>
    </location>
</feature>
<evidence type="ECO:0000313" key="3">
    <source>
        <dbReference type="Proteomes" id="UP000886520"/>
    </source>
</evidence>
<evidence type="ECO:0000313" key="2">
    <source>
        <dbReference type="EMBL" id="KAI5061342.1"/>
    </source>
</evidence>
<organism evidence="2 3">
    <name type="scientific">Adiantum capillus-veneris</name>
    <name type="common">Maidenhair fern</name>
    <dbReference type="NCBI Taxonomy" id="13818"/>
    <lineage>
        <taxon>Eukaryota</taxon>
        <taxon>Viridiplantae</taxon>
        <taxon>Streptophyta</taxon>
        <taxon>Embryophyta</taxon>
        <taxon>Tracheophyta</taxon>
        <taxon>Polypodiopsida</taxon>
        <taxon>Polypodiidae</taxon>
        <taxon>Polypodiales</taxon>
        <taxon>Pteridineae</taxon>
        <taxon>Pteridaceae</taxon>
        <taxon>Vittarioideae</taxon>
        <taxon>Adiantum</taxon>
    </lineage>
</organism>
<dbReference type="InterPro" id="IPR023346">
    <property type="entry name" value="Lysozyme-like_dom_sf"/>
</dbReference>
<comment type="caution">
    <text evidence="2">The sequence shown here is derived from an EMBL/GenBank/DDBJ whole genome shotgun (WGS) entry which is preliminary data.</text>
</comment>
<proteinExistence type="predicted"/>
<dbReference type="CDD" id="cd00325">
    <property type="entry name" value="chitinase_GH19"/>
    <property type="match status" value="1"/>
</dbReference>
<dbReference type="InterPro" id="IPR000726">
    <property type="entry name" value="Glyco_hydro_19_cat"/>
</dbReference>
<dbReference type="PANTHER" id="PTHR22595:SF96">
    <property type="entry name" value="CHITINASE"/>
    <property type="match status" value="1"/>
</dbReference>
<dbReference type="Gene3D" id="3.30.20.10">
    <property type="entry name" value="Endochitinase, domain 2"/>
    <property type="match status" value="1"/>
</dbReference>
<keyword evidence="3" id="KW-1185">Reference proteome</keyword>
<dbReference type="Gene3D" id="1.10.530.10">
    <property type="match status" value="1"/>
</dbReference>
<dbReference type="AlphaFoldDB" id="A0A9D4Z5J1"/>
<dbReference type="EMBL" id="JABFUD020000023">
    <property type="protein sequence ID" value="KAI5061342.1"/>
    <property type="molecule type" value="Genomic_DNA"/>
</dbReference>
<dbReference type="Pfam" id="PF00182">
    <property type="entry name" value="Glyco_hydro_19"/>
    <property type="match status" value="1"/>
</dbReference>
<dbReference type="PANTHER" id="PTHR22595">
    <property type="entry name" value="CHITINASE-RELATED"/>
    <property type="match status" value="1"/>
</dbReference>
<dbReference type="Proteomes" id="UP000886520">
    <property type="component" value="Chromosome 23"/>
</dbReference>
<dbReference type="OrthoDB" id="5985073at2759"/>